<evidence type="ECO:0000256" key="1">
    <source>
        <dbReference type="ARBA" id="ARBA00004141"/>
    </source>
</evidence>
<feature type="transmembrane region" description="Helical" evidence="5">
    <location>
        <begin position="105"/>
        <end position="125"/>
    </location>
</feature>
<evidence type="ECO:0000313" key="8">
    <source>
        <dbReference type="Proteomes" id="UP001157017"/>
    </source>
</evidence>
<evidence type="ECO:0000256" key="2">
    <source>
        <dbReference type="ARBA" id="ARBA00022692"/>
    </source>
</evidence>
<dbReference type="InterPro" id="IPR013525">
    <property type="entry name" value="ABC2_TM"/>
</dbReference>
<reference evidence="8" key="1">
    <citation type="journal article" date="2019" name="Int. J. Syst. Evol. Microbiol.">
        <title>The Global Catalogue of Microorganisms (GCM) 10K type strain sequencing project: providing services to taxonomists for standard genome sequencing and annotation.</title>
        <authorList>
            <consortium name="The Broad Institute Genomics Platform"/>
            <consortium name="The Broad Institute Genome Sequencing Center for Infectious Disease"/>
            <person name="Wu L."/>
            <person name="Ma J."/>
        </authorList>
    </citation>
    <scope>NUCLEOTIDE SEQUENCE [LARGE SCALE GENOMIC DNA]</scope>
    <source>
        <strain evidence="8">NBRC 108730</strain>
    </source>
</reference>
<dbReference type="Proteomes" id="UP001157017">
    <property type="component" value="Unassembled WGS sequence"/>
</dbReference>
<dbReference type="Pfam" id="PF12698">
    <property type="entry name" value="ABC2_membrane_3"/>
    <property type="match status" value="1"/>
</dbReference>
<evidence type="ECO:0000313" key="7">
    <source>
        <dbReference type="EMBL" id="GMA87954.1"/>
    </source>
</evidence>
<evidence type="ECO:0000259" key="6">
    <source>
        <dbReference type="Pfam" id="PF12698"/>
    </source>
</evidence>
<feature type="transmembrane region" description="Helical" evidence="5">
    <location>
        <begin position="75"/>
        <end position="93"/>
    </location>
</feature>
<evidence type="ECO:0000256" key="3">
    <source>
        <dbReference type="ARBA" id="ARBA00022989"/>
    </source>
</evidence>
<name>A0ABQ6JKR5_9ACTN</name>
<keyword evidence="3 5" id="KW-1133">Transmembrane helix</keyword>
<comment type="subcellular location">
    <subcellularLocation>
        <location evidence="1">Membrane</location>
        <topology evidence="1">Multi-pass membrane protein</topology>
    </subcellularLocation>
</comment>
<gene>
    <name evidence="7" type="ORF">GCM10025868_32040</name>
</gene>
<keyword evidence="2 5" id="KW-0812">Transmembrane</keyword>
<evidence type="ECO:0000256" key="4">
    <source>
        <dbReference type="ARBA" id="ARBA00023136"/>
    </source>
</evidence>
<feature type="transmembrane region" description="Helical" evidence="5">
    <location>
        <begin position="131"/>
        <end position="153"/>
    </location>
</feature>
<evidence type="ECO:0000256" key="5">
    <source>
        <dbReference type="SAM" id="Phobius"/>
    </source>
</evidence>
<comment type="caution">
    <text evidence="7">The sequence shown here is derived from an EMBL/GenBank/DDBJ whole genome shotgun (WGS) entry which is preliminary data.</text>
</comment>
<proteinExistence type="predicted"/>
<accession>A0ABQ6JKR5</accession>
<keyword evidence="4 5" id="KW-0472">Membrane</keyword>
<feature type="domain" description="ABC-2 type transporter transmembrane" evidence="6">
    <location>
        <begin position="2"/>
        <end position="150"/>
    </location>
</feature>
<organism evidence="7 8">
    <name type="scientific">Angustibacter aerolatus</name>
    <dbReference type="NCBI Taxonomy" id="1162965"/>
    <lineage>
        <taxon>Bacteria</taxon>
        <taxon>Bacillati</taxon>
        <taxon>Actinomycetota</taxon>
        <taxon>Actinomycetes</taxon>
        <taxon>Kineosporiales</taxon>
        <taxon>Kineosporiaceae</taxon>
    </lineage>
</organism>
<feature type="transmembrane region" description="Helical" evidence="5">
    <location>
        <begin position="38"/>
        <end position="63"/>
    </location>
</feature>
<sequence length="178" mass="18329">MGKVLGIGAVGLLQVALFGGAALLAGSLSGLVTIGSSAVAFFASMLVFYVLGFAFYAVLYAAAGSLVSRQEDVNSVTTPMNLLAVGSFLLAQYTLGQPDSTLSSVLAWVPPFSAMLVPVRIALGVSGWPEAVGSALLLLVVTALAAVLAARVYQHSVLRLGRKRSWREAVGRSARASS</sequence>
<feature type="transmembrane region" description="Helical" evidence="5">
    <location>
        <begin position="6"/>
        <end position="26"/>
    </location>
</feature>
<keyword evidence="8" id="KW-1185">Reference proteome</keyword>
<dbReference type="EMBL" id="BSUZ01000001">
    <property type="protein sequence ID" value="GMA87954.1"/>
    <property type="molecule type" value="Genomic_DNA"/>
</dbReference>
<protein>
    <recommendedName>
        <fullName evidence="6">ABC-2 type transporter transmembrane domain-containing protein</fullName>
    </recommendedName>
</protein>